<evidence type="ECO:0000256" key="9">
    <source>
        <dbReference type="ARBA" id="ARBA00048940"/>
    </source>
</evidence>
<feature type="compositionally biased region" description="Polar residues" evidence="10">
    <location>
        <begin position="327"/>
        <end position="341"/>
    </location>
</feature>
<gene>
    <name evidence="11" type="ORF">N7468_007965</name>
</gene>
<dbReference type="EMBL" id="JAPQKS010000006">
    <property type="protein sequence ID" value="KAJ5223423.1"/>
    <property type="molecule type" value="Genomic_DNA"/>
</dbReference>
<accession>A0A9W9NPA1</accession>
<evidence type="ECO:0000256" key="7">
    <source>
        <dbReference type="ARBA" id="ARBA00023163"/>
    </source>
</evidence>
<organism evidence="11 12">
    <name type="scientific">Penicillium chermesinum</name>
    <dbReference type="NCBI Taxonomy" id="63820"/>
    <lineage>
        <taxon>Eukaryota</taxon>
        <taxon>Fungi</taxon>
        <taxon>Dikarya</taxon>
        <taxon>Ascomycota</taxon>
        <taxon>Pezizomycotina</taxon>
        <taxon>Eurotiomycetes</taxon>
        <taxon>Eurotiomycetidae</taxon>
        <taxon>Eurotiales</taxon>
        <taxon>Aspergillaceae</taxon>
        <taxon>Penicillium</taxon>
    </lineage>
</organism>
<dbReference type="EC" id="2.3.1.48" evidence="2"/>
<reference evidence="11" key="1">
    <citation type="submission" date="2022-11" db="EMBL/GenBank/DDBJ databases">
        <authorList>
            <person name="Petersen C."/>
        </authorList>
    </citation>
    <scope>NUCLEOTIDE SEQUENCE</scope>
    <source>
        <strain evidence="11">IBT 19713</strain>
    </source>
</reference>
<protein>
    <recommendedName>
        <fullName evidence="2">histone acetyltransferase</fullName>
        <ecNumber evidence="2">2.3.1.48</ecNumber>
    </recommendedName>
</protein>
<evidence type="ECO:0000256" key="1">
    <source>
        <dbReference type="ARBA" id="ARBA00004123"/>
    </source>
</evidence>
<dbReference type="RefSeq" id="XP_058327606.1">
    <property type="nucleotide sequence ID" value="XM_058477261.1"/>
</dbReference>
<evidence type="ECO:0000256" key="5">
    <source>
        <dbReference type="ARBA" id="ARBA00022990"/>
    </source>
</evidence>
<evidence type="ECO:0000256" key="4">
    <source>
        <dbReference type="ARBA" id="ARBA00022763"/>
    </source>
</evidence>
<keyword evidence="3" id="KW-0808">Transferase</keyword>
<dbReference type="PROSITE" id="PS51728">
    <property type="entry name" value="RTT109_HAT"/>
    <property type="match status" value="1"/>
</dbReference>
<dbReference type="GO" id="GO:0005634">
    <property type="term" value="C:nucleus"/>
    <property type="evidence" value="ECO:0007669"/>
    <property type="project" value="UniProtKB-SubCell"/>
</dbReference>
<proteinExistence type="predicted"/>
<comment type="catalytic activity">
    <reaction evidence="9">
        <text>L-lysyl-[histone] + acetyl-CoA = N(6)-acetyl-L-lysyl-[histone] + CoA + H(+)</text>
        <dbReference type="Rhea" id="RHEA:21992"/>
        <dbReference type="Rhea" id="RHEA-COMP:9845"/>
        <dbReference type="Rhea" id="RHEA-COMP:11338"/>
        <dbReference type="ChEBI" id="CHEBI:15378"/>
        <dbReference type="ChEBI" id="CHEBI:29969"/>
        <dbReference type="ChEBI" id="CHEBI:57287"/>
        <dbReference type="ChEBI" id="CHEBI:57288"/>
        <dbReference type="ChEBI" id="CHEBI:61930"/>
        <dbReference type="EC" id="2.3.1.48"/>
    </reaction>
    <physiologicalReaction direction="left-to-right" evidence="9">
        <dbReference type="Rhea" id="RHEA:21993"/>
    </physiologicalReaction>
</comment>
<dbReference type="GO" id="GO:0006355">
    <property type="term" value="P:regulation of DNA-templated transcription"/>
    <property type="evidence" value="ECO:0007669"/>
    <property type="project" value="InterPro"/>
</dbReference>
<evidence type="ECO:0000256" key="3">
    <source>
        <dbReference type="ARBA" id="ARBA00022679"/>
    </source>
</evidence>
<evidence type="ECO:0000256" key="6">
    <source>
        <dbReference type="ARBA" id="ARBA00023015"/>
    </source>
</evidence>
<dbReference type="GO" id="GO:0032931">
    <property type="term" value="F:histone H3K56 acetyltransferase activity"/>
    <property type="evidence" value="ECO:0007669"/>
    <property type="project" value="TreeGrafter"/>
</dbReference>
<dbReference type="PANTHER" id="PTHR31571">
    <property type="entry name" value="ALTERED INHERITANCE OF MITOCHONDRIA PROTEIN 6"/>
    <property type="match status" value="1"/>
</dbReference>
<dbReference type="InterPro" id="IPR051236">
    <property type="entry name" value="HAT_RTT109-like"/>
</dbReference>
<evidence type="ECO:0000313" key="11">
    <source>
        <dbReference type="EMBL" id="KAJ5223423.1"/>
    </source>
</evidence>
<feature type="region of interest" description="Disordered" evidence="10">
    <location>
        <begin position="312"/>
        <end position="386"/>
    </location>
</feature>
<sequence length="530" mass="58408">MALDGDLGDLISKGLPTGAELTVRHISSTPAPSAALFAAAPGHEPEPTFCESHFLSLSIDSDQHDGAEVIVFGMEVLVYNSAHLTTIFVSKADSTGFLHLLKLPKRVSILRFISHTFLSYLVRTHQRPGVRLVVSLFARAQDQYLFPGSIENSEKHVLDDRGLIKWWCRAIDPILREYEPESASQDSKAPDKAVEAAQASATAYLIVPGSDRFETRNFSFRRRLRQIRKVIRGGLQVIPCIKCAMIRRLRRDDELPENNENEARGSGNGQWRSVKTLDQFWEMMSFRQECSAGRLVGFLWLVINPPGLMSSTTMASQTRGQHKSVADLNNEQLSKISTDTKPSIEASEQAESNEVSPGTPEPGKAASDAPKTFDRPSTSSGDQVQSPLQAVNPFFWPEAGRGHVVLSQENYKEMMDGVLDHFYDKNEIVASTKNFVDQVTCLADQLTWGQKVTGTYIANTHPTDLSSTANTLDGGLVRKRKPQDENSGGSTVDKGATENSNGHEHSISTPSQSAPVTMLNSNLVRKKKKT</sequence>
<keyword evidence="12" id="KW-1185">Reference proteome</keyword>
<comment type="caution">
    <text evidence="11">The sequence shown here is derived from an EMBL/GenBank/DDBJ whole genome shotgun (WGS) entry which is preliminary data.</text>
</comment>
<keyword evidence="4" id="KW-0227">DNA damage</keyword>
<keyword evidence="8" id="KW-0539">Nucleus</keyword>
<dbReference type="GO" id="GO:0006974">
    <property type="term" value="P:DNA damage response"/>
    <property type="evidence" value="ECO:0007669"/>
    <property type="project" value="UniProtKB-KW"/>
</dbReference>
<comment type="subcellular location">
    <subcellularLocation>
        <location evidence="1">Nucleus</location>
    </subcellularLocation>
</comment>
<dbReference type="PANTHER" id="PTHR31571:SF2">
    <property type="entry name" value="HISTONE ACETYLTRANSFERASE RTT109"/>
    <property type="match status" value="1"/>
</dbReference>
<evidence type="ECO:0000256" key="8">
    <source>
        <dbReference type="ARBA" id="ARBA00023242"/>
    </source>
</evidence>
<evidence type="ECO:0000313" key="12">
    <source>
        <dbReference type="Proteomes" id="UP001150941"/>
    </source>
</evidence>
<feature type="compositionally biased region" description="Polar residues" evidence="10">
    <location>
        <begin position="459"/>
        <end position="471"/>
    </location>
</feature>
<feature type="compositionally biased region" description="Polar residues" evidence="10">
    <location>
        <begin position="507"/>
        <end position="523"/>
    </location>
</feature>
<dbReference type="GeneID" id="83204564"/>
<name>A0A9W9NPA1_9EURO</name>
<evidence type="ECO:0000256" key="10">
    <source>
        <dbReference type="SAM" id="MobiDB-lite"/>
    </source>
</evidence>
<reference evidence="11" key="2">
    <citation type="journal article" date="2023" name="IMA Fungus">
        <title>Comparative genomic study of the Penicillium genus elucidates a diverse pangenome and 15 lateral gene transfer events.</title>
        <authorList>
            <person name="Petersen C."/>
            <person name="Sorensen T."/>
            <person name="Nielsen M.R."/>
            <person name="Sondergaard T.E."/>
            <person name="Sorensen J.L."/>
            <person name="Fitzpatrick D.A."/>
            <person name="Frisvad J.C."/>
            <person name="Nielsen K.L."/>
        </authorList>
    </citation>
    <scope>NUCLEOTIDE SEQUENCE</scope>
    <source>
        <strain evidence="11">IBT 19713</strain>
    </source>
</reference>
<keyword evidence="7" id="KW-0804">Transcription</keyword>
<keyword evidence="5" id="KW-0007">Acetylation</keyword>
<keyword evidence="6" id="KW-0805">Transcription regulation</keyword>
<dbReference type="InterPro" id="IPR013178">
    <property type="entry name" value="Histone_AcTrfase_Rtt109/CBP"/>
</dbReference>
<dbReference type="SMART" id="SM01250">
    <property type="entry name" value="KAT11"/>
    <property type="match status" value="1"/>
</dbReference>
<feature type="region of interest" description="Disordered" evidence="10">
    <location>
        <begin position="459"/>
        <end position="530"/>
    </location>
</feature>
<evidence type="ECO:0000256" key="2">
    <source>
        <dbReference type="ARBA" id="ARBA00013184"/>
    </source>
</evidence>
<dbReference type="Pfam" id="PF08214">
    <property type="entry name" value="HAT_KAT11"/>
    <property type="match status" value="1"/>
</dbReference>
<dbReference type="OrthoDB" id="3361892at2759"/>
<dbReference type="InterPro" id="IPR016849">
    <property type="entry name" value="Rtt109"/>
</dbReference>
<feature type="compositionally biased region" description="Polar residues" evidence="10">
    <location>
        <begin position="375"/>
        <end position="386"/>
    </location>
</feature>
<dbReference type="Proteomes" id="UP001150941">
    <property type="component" value="Unassembled WGS sequence"/>
</dbReference>
<dbReference type="AlphaFoldDB" id="A0A9W9NPA1"/>